<gene>
    <name evidence="2" type="ORF">FMM08_07260</name>
</gene>
<dbReference type="AlphaFoldDB" id="A0A5C8ZI82"/>
<keyword evidence="3" id="KW-1185">Reference proteome</keyword>
<reference evidence="2 3" key="1">
    <citation type="submission" date="2019-07" db="EMBL/GenBank/DDBJ databases">
        <title>Quadrisphaera sp. strain DD2A genome sequencing and assembly.</title>
        <authorList>
            <person name="Kim I."/>
        </authorList>
    </citation>
    <scope>NUCLEOTIDE SEQUENCE [LARGE SCALE GENOMIC DNA]</scope>
    <source>
        <strain evidence="2 3">DD2A</strain>
    </source>
</reference>
<sequence>MVSPQTLSEADRRCVAAWAADCAERALPLFTAEAPDDGRPRDGIARARAFSRGDLDAAGEIRRRLVAGRAASAVTSPAAKAAAWAAGQASGVAHMGAHALGAAAYAAKAASLAAPAADRAGALEREVVAQVALLDPQVRAALRQLPALGADSAGPLGPGLLSSGVLADVVRALQAEVGAA</sequence>
<dbReference type="InterPro" id="IPR048667">
    <property type="entry name" value="Imm5-like"/>
</dbReference>
<evidence type="ECO:0000313" key="3">
    <source>
        <dbReference type="Proteomes" id="UP000321234"/>
    </source>
</evidence>
<organism evidence="2 3">
    <name type="scientific">Quadrisphaera setariae</name>
    <dbReference type="NCBI Taxonomy" id="2593304"/>
    <lineage>
        <taxon>Bacteria</taxon>
        <taxon>Bacillati</taxon>
        <taxon>Actinomycetota</taxon>
        <taxon>Actinomycetes</taxon>
        <taxon>Kineosporiales</taxon>
        <taxon>Kineosporiaceae</taxon>
        <taxon>Quadrisphaera</taxon>
    </lineage>
</organism>
<dbReference type="Proteomes" id="UP000321234">
    <property type="component" value="Unassembled WGS sequence"/>
</dbReference>
<comment type="caution">
    <text evidence="2">The sequence shown here is derived from an EMBL/GenBank/DDBJ whole genome shotgun (WGS) entry which is preliminary data.</text>
</comment>
<dbReference type="OrthoDB" id="166981at2"/>
<proteinExistence type="predicted"/>
<dbReference type="RefSeq" id="WP_147925709.1">
    <property type="nucleotide sequence ID" value="NZ_VKAC01000004.1"/>
</dbReference>
<evidence type="ECO:0000259" key="1">
    <source>
        <dbReference type="Pfam" id="PF21805"/>
    </source>
</evidence>
<name>A0A5C8ZI82_9ACTN</name>
<dbReference type="Pfam" id="PF21805">
    <property type="entry name" value="Imm5_like"/>
    <property type="match status" value="1"/>
</dbReference>
<evidence type="ECO:0000313" key="2">
    <source>
        <dbReference type="EMBL" id="TXR56580.1"/>
    </source>
</evidence>
<dbReference type="EMBL" id="VKAC01000004">
    <property type="protein sequence ID" value="TXR56580.1"/>
    <property type="molecule type" value="Genomic_DNA"/>
</dbReference>
<feature type="domain" description="Imm-5-like" evidence="1">
    <location>
        <begin position="6"/>
        <end position="126"/>
    </location>
</feature>
<protein>
    <recommendedName>
        <fullName evidence="1">Imm-5-like domain-containing protein</fullName>
    </recommendedName>
</protein>
<accession>A0A5C8ZI82</accession>